<feature type="compositionally biased region" description="Low complexity" evidence="1">
    <location>
        <begin position="173"/>
        <end position="183"/>
    </location>
</feature>
<organism evidence="4 5">
    <name type="scientific">Hypsibius exemplaris</name>
    <name type="common">Freshwater tardigrade</name>
    <dbReference type="NCBI Taxonomy" id="2072580"/>
    <lineage>
        <taxon>Eukaryota</taxon>
        <taxon>Metazoa</taxon>
        <taxon>Ecdysozoa</taxon>
        <taxon>Tardigrada</taxon>
        <taxon>Eutardigrada</taxon>
        <taxon>Parachela</taxon>
        <taxon>Hypsibioidea</taxon>
        <taxon>Hypsibiidae</taxon>
        <taxon>Hypsibius</taxon>
    </lineage>
</organism>
<dbReference type="OrthoDB" id="6364363at2759"/>
<reference evidence="5" key="1">
    <citation type="submission" date="2017-01" db="EMBL/GenBank/DDBJ databases">
        <title>Comparative genomics of anhydrobiosis in the tardigrade Hypsibius dujardini.</title>
        <authorList>
            <person name="Yoshida Y."/>
            <person name="Koutsovoulos G."/>
            <person name="Laetsch D."/>
            <person name="Stevens L."/>
            <person name="Kumar S."/>
            <person name="Horikawa D."/>
            <person name="Ishino K."/>
            <person name="Komine S."/>
            <person name="Tomita M."/>
            <person name="Blaxter M."/>
            <person name="Arakawa K."/>
        </authorList>
    </citation>
    <scope>NUCLEOTIDE SEQUENCE [LARGE SCALE GENOMIC DNA]</scope>
    <source>
        <strain evidence="5">Z151</strain>
    </source>
</reference>
<dbReference type="GO" id="GO:0008061">
    <property type="term" value="F:chitin binding"/>
    <property type="evidence" value="ECO:0007669"/>
    <property type="project" value="InterPro"/>
</dbReference>
<dbReference type="InterPro" id="IPR036508">
    <property type="entry name" value="Chitin-bd_dom_sf"/>
</dbReference>
<dbReference type="Gene3D" id="2.170.140.10">
    <property type="entry name" value="Chitin binding domain"/>
    <property type="match status" value="1"/>
</dbReference>
<dbReference type="SUPFAM" id="SSF57625">
    <property type="entry name" value="Invertebrate chitin-binding proteins"/>
    <property type="match status" value="1"/>
</dbReference>
<dbReference type="EMBL" id="MTYJ01000035">
    <property type="protein sequence ID" value="OQV19920.1"/>
    <property type="molecule type" value="Genomic_DNA"/>
</dbReference>
<dbReference type="SMART" id="SM00494">
    <property type="entry name" value="ChtBD2"/>
    <property type="match status" value="1"/>
</dbReference>
<evidence type="ECO:0000259" key="3">
    <source>
        <dbReference type="PROSITE" id="PS50940"/>
    </source>
</evidence>
<dbReference type="Pfam" id="PF01607">
    <property type="entry name" value="CBM_14"/>
    <property type="match status" value="1"/>
</dbReference>
<evidence type="ECO:0000313" key="4">
    <source>
        <dbReference type="EMBL" id="OQV19920.1"/>
    </source>
</evidence>
<keyword evidence="2" id="KW-0732">Signal</keyword>
<feature type="chain" id="PRO_5013184446" description="Chitin-binding type-2 domain-containing protein" evidence="2">
    <location>
        <begin position="16"/>
        <end position="272"/>
    </location>
</feature>
<evidence type="ECO:0000256" key="2">
    <source>
        <dbReference type="SAM" id="SignalP"/>
    </source>
</evidence>
<evidence type="ECO:0000256" key="1">
    <source>
        <dbReference type="SAM" id="MobiDB-lite"/>
    </source>
</evidence>
<dbReference type="AlphaFoldDB" id="A0A1W0WXI7"/>
<evidence type="ECO:0000313" key="5">
    <source>
        <dbReference type="Proteomes" id="UP000192578"/>
    </source>
</evidence>
<comment type="caution">
    <text evidence="4">The sequence shown here is derived from an EMBL/GenBank/DDBJ whole genome shotgun (WGS) entry which is preliminary data.</text>
</comment>
<dbReference type="PROSITE" id="PS50940">
    <property type="entry name" value="CHIT_BIND_II"/>
    <property type="match status" value="1"/>
</dbReference>
<dbReference type="Proteomes" id="UP000192578">
    <property type="component" value="Unassembled WGS sequence"/>
</dbReference>
<feature type="signal peptide" evidence="2">
    <location>
        <begin position="1"/>
        <end position="15"/>
    </location>
</feature>
<protein>
    <recommendedName>
        <fullName evidence="3">Chitin-binding type-2 domain-containing protein</fullName>
    </recommendedName>
</protein>
<accession>A0A1W0WXI7</accession>
<feature type="compositionally biased region" description="Low complexity" evidence="1">
    <location>
        <begin position="242"/>
        <end position="260"/>
    </location>
</feature>
<proteinExistence type="predicted"/>
<dbReference type="PANTHER" id="PTHR22933">
    <property type="entry name" value="FI18007P1-RELATED"/>
    <property type="match status" value="1"/>
</dbReference>
<dbReference type="InterPro" id="IPR002557">
    <property type="entry name" value="Chitin-bd_dom"/>
</dbReference>
<dbReference type="PANTHER" id="PTHR22933:SF42">
    <property type="entry name" value="FI18455P1-RELATED"/>
    <property type="match status" value="1"/>
</dbReference>
<feature type="compositionally biased region" description="Low complexity" evidence="1">
    <location>
        <begin position="196"/>
        <end position="222"/>
    </location>
</feature>
<feature type="region of interest" description="Disordered" evidence="1">
    <location>
        <begin position="173"/>
        <end position="272"/>
    </location>
</feature>
<sequence>MKFLIVLALIGCVAAQKQNKFAGKFVYDLLKNPLSAAEAAVLLTNREVSYPTLNAIPKTSFDCSSKAQPGFYADVETQCQVFHRCEQSGNQTAYLCSNTTVFNQITLVCDLWYNVDCGRSLEVEDFANSRLYTNLPLFDSPPADYVAPSQLAAAVQLSSGAIPIAAAPKAKVPAKVPAKAAPKGRADETPAAPIQTPTNNAPAGGAAENPATGDASAAAATGNGVRVSGRAESASSFADQQTAPAATGSDDTAAAAPAKTADSRRKRFAFAY</sequence>
<dbReference type="InterPro" id="IPR052976">
    <property type="entry name" value="Scoloptoxin-like"/>
</dbReference>
<keyword evidence="5" id="KW-1185">Reference proteome</keyword>
<feature type="domain" description="Chitin-binding type-2" evidence="3">
    <location>
        <begin position="60"/>
        <end position="119"/>
    </location>
</feature>
<name>A0A1W0WXI7_HYPEX</name>
<dbReference type="GO" id="GO:0005576">
    <property type="term" value="C:extracellular region"/>
    <property type="evidence" value="ECO:0007669"/>
    <property type="project" value="InterPro"/>
</dbReference>
<gene>
    <name evidence="4" type="ORF">BV898_06187</name>
</gene>